<evidence type="ECO:0008006" key="3">
    <source>
        <dbReference type="Google" id="ProtNLM"/>
    </source>
</evidence>
<sequence>MRAQVPFSCRCGRIQGTLSDIGWGNHARCFCQSCRAADIHTGDADPGGEGITVYQTTPDKISFQSGQDQLAVFSFGPKNLLRWQASCCGALLFNTLRNPKVSFAALRTNRIDDPTPLGPVASRGFIPADDGKQRHEGILPLVIGMLWRALIGRITGRWTQTPFFDTETLKPVAEVKVLPKGEIARILAQNTP</sequence>
<accession>A0ABQ5VJB6</accession>
<name>A0ABQ5VJB6_9RHOB</name>
<dbReference type="InterPro" id="IPR011057">
    <property type="entry name" value="Mss4-like_sf"/>
</dbReference>
<gene>
    <name evidence="1" type="ORF">GCM10007927_20040</name>
</gene>
<reference evidence="1" key="1">
    <citation type="journal article" date="2014" name="Int. J. Syst. Evol. Microbiol.">
        <title>Complete genome of a new Firmicutes species belonging to the dominant human colonic microbiota ('Ruminococcus bicirculans') reveals two chromosomes and a selective capacity to utilize plant glucans.</title>
        <authorList>
            <consortium name="NISC Comparative Sequencing Program"/>
            <person name="Wegmann U."/>
            <person name="Louis P."/>
            <person name="Goesmann A."/>
            <person name="Henrissat B."/>
            <person name="Duncan S.H."/>
            <person name="Flint H.J."/>
        </authorList>
    </citation>
    <scope>NUCLEOTIDE SEQUENCE</scope>
    <source>
        <strain evidence="1">NBRC 109915</strain>
    </source>
</reference>
<dbReference type="Gene3D" id="2.170.150.70">
    <property type="match status" value="1"/>
</dbReference>
<dbReference type="EMBL" id="BSNL01000001">
    <property type="protein sequence ID" value="GLQ27201.1"/>
    <property type="molecule type" value="Genomic_DNA"/>
</dbReference>
<dbReference type="Pfam" id="PF19648">
    <property type="entry name" value="DUF6151"/>
    <property type="match status" value="1"/>
</dbReference>
<reference evidence="1" key="2">
    <citation type="submission" date="2023-01" db="EMBL/GenBank/DDBJ databases">
        <title>Draft genome sequence of Sulfitobacter pacificus strain NBRC 109915.</title>
        <authorList>
            <person name="Sun Q."/>
            <person name="Mori K."/>
        </authorList>
    </citation>
    <scope>NUCLEOTIDE SEQUENCE</scope>
    <source>
        <strain evidence="1">NBRC 109915</strain>
    </source>
</reference>
<evidence type="ECO:0000313" key="1">
    <source>
        <dbReference type="EMBL" id="GLQ27201.1"/>
    </source>
</evidence>
<keyword evidence="2" id="KW-1185">Reference proteome</keyword>
<comment type="caution">
    <text evidence="1">The sequence shown here is derived from an EMBL/GenBank/DDBJ whole genome shotgun (WGS) entry which is preliminary data.</text>
</comment>
<dbReference type="SUPFAM" id="SSF51316">
    <property type="entry name" value="Mss4-like"/>
    <property type="match status" value="1"/>
</dbReference>
<dbReference type="RefSeq" id="WP_284373032.1">
    <property type="nucleotide sequence ID" value="NZ_BSNL01000001.1"/>
</dbReference>
<dbReference type="Proteomes" id="UP001161388">
    <property type="component" value="Unassembled WGS sequence"/>
</dbReference>
<organism evidence="1 2">
    <name type="scientific">Sulfitobacter pacificus</name>
    <dbReference type="NCBI Taxonomy" id="1499314"/>
    <lineage>
        <taxon>Bacteria</taxon>
        <taxon>Pseudomonadati</taxon>
        <taxon>Pseudomonadota</taxon>
        <taxon>Alphaproteobacteria</taxon>
        <taxon>Rhodobacterales</taxon>
        <taxon>Roseobacteraceae</taxon>
        <taxon>Sulfitobacter</taxon>
    </lineage>
</organism>
<evidence type="ECO:0000313" key="2">
    <source>
        <dbReference type="Proteomes" id="UP001161388"/>
    </source>
</evidence>
<dbReference type="InterPro" id="IPR046149">
    <property type="entry name" value="DUF6151"/>
</dbReference>
<protein>
    <recommendedName>
        <fullName evidence="3">CENP-V/GFA domain-containing protein</fullName>
    </recommendedName>
</protein>
<proteinExistence type="predicted"/>